<feature type="domain" description="HTH araC/xylS-type" evidence="4">
    <location>
        <begin position="210"/>
        <end position="311"/>
    </location>
</feature>
<dbReference type="Pfam" id="PF12833">
    <property type="entry name" value="HTH_18"/>
    <property type="match status" value="1"/>
</dbReference>
<dbReference type="PANTHER" id="PTHR43280">
    <property type="entry name" value="ARAC-FAMILY TRANSCRIPTIONAL REGULATOR"/>
    <property type="match status" value="1"/>
</dbReference>
<dbReference type="InterPro" id="IPR009057">
    <property type="entry name" value="Homeodomain-like_sf"/>
</dbReference>
<dbReference type="EMBL" id="CP014136">
    <property type="protein sequence ID" value="ATA22379.1"/>
    <property type="molecule type" value="Genomic_DNA"/>
</dbReference>
<dbReference type="GO" id="GO:0043565">
    <property type="term" value="F:sequence-specific DNA binding"/>
    <property type="evidence" value="ECO:0007669"/>
    <property type="project" value="InterPro"/>
</dbReference>
<dbReference type="SMART" id="SM00342">
    <property type="entry name" value="HTH_ARAC"/>
    <property type="match status" value="1"/>
</dbReference>
<name>A0A250B897_9GAMM</name>
<dbReference type="Gene3D" id="1.10.10.60">
    <property type="entry name" value="Homeodomain-like"/>
    <property type="match status" value="1"/>
</dbReference>
<keyword evidence="3" id="KW-0804">Transcription</keyword>
<sequence length="323" mass="36257">MNIFDTADVIYADRTDYWRDAISRTFVPLECAFAGSTKAGTIRTGSWGNLRISEINCSAQDVVRARKGAENHPDNLILLSFVSEGTTAVVQAGNHACLGQGEFGLYNTRFPYELHLNGESRQHVVQIPGEHLWQRLGKTDRFVASTFGKHHQLMPFLQMFLNNLMTLPDDIPQKYAAMLYDQFLELLTSIISDESKLRKGGAGTYHGLLFQIKIMINSHLAEHTLSAATVAESFSISSRYLSMLFQKDGISFGKYLLNQRLTKSAEALRSSLHANTPISQIAWRYGFSDMSYFSREFRAKFGCSPTDYRHNSREADNPCGADA</sequence>
<proteinExistence type="predicted"/>
<dbReference type="InterPro" id="IPR018062">
    <property type="entry name" value="HTH_AraC-typ_CS"/>
</dbReference>
<evidence type="ECO:0000313" key="5">
    <source>
        <dbReference type="EMBL" id="ATA22379.1"/>
    </source>
</evidence>
<gene>
    <name evidence="5" type="ORF">AWC35_07545</name>
</gene>
<dbReference type="GO" id="GO:0003700">
    <property type="term" value="F:DNA-binding transcription factor activity"/>
    <property type="evidence" value="ECO:0007669"/>
    <property type="project" value="InterPro"/>
</dbReference>
<dbReference type="AlphaFoldDB" id="A0A250B897"/>
<organism evidence="5 6">
    <name type="scientific">Gibbsiella quercinecans</name>
    <dbReference type="NCBI Taxonomy" id="929813"/>
    <lineage>
        <taxon>Bacteria</taxon>
        <taxon>Pseudomonadati</taxon>
        <taxon>Pseudomonadota</taxon>
        <taxon>Gammaproteobacteria</taxon>
        <taxon>Enterobacterales</taxon>
        <taxon>Yersiniaceae</taxon>
        <taxon>Gibbsiella</taxon>
    </lineage>
</organism>
<evidence type="ECO:0000256" key="2">
    <source>
        <dbReference type="ARBA" id="ARBA00023125"/>
    </source>
</evidence>
<reference evidence="5 6" key="1">
    <citation type="submission" date="2016-01" db="EMBL/GenBank/DDBJ databases">
        <authorList>
            <person name="Oliw E.H."/>
        </authorList>
    </citation>
    <scope>NUCLEOTIDE SEQUENCE [LARGE SCALE GENOMIC DNA]</scope>
    <source>
        <strain evidence="5 6">FRB97</strain>
    </source>
</reference>
<evidence type="ECO:0000256" key="1">
    <source>
        <dbReference type="ARBA" id="ARBA00023015"/>
    </source>
</evidence>
<protein>
    <submittedName>
        <fullName evidence="5">AraC family transcriptional regulator</fullName>
    </submittedName>
</protein>
<keyword evidence="6" id="KW-1185">Reference proteome</keyword>
<dbReference type="PROSITE" id="PS01124">
    <property type="entry name" value="HTH_ARAC_FAMILY_2"/>
    <property type="match status" value="1"/>
</dbReference>
<evidence type="ECO:0000259" key="4">
    <source>
        <dbReference type="PROSITE" id="PS01124"/>
    </source>
</evidence>
<dbReference type="SUPFAM" id="SSF46689">
    <property type="entry name" value="Homeodomain-like"/>
    <property type="match status" value="1"/>
</dbReference>
<dbReference type="Proteomes" id="UP000217182">
    <property type="component" value="Chromosome"/>
</dbReference>
<dbReference type="KEGG" id="gqu:AWC35_07545"/>
<accession>A0A250B897</accession>
<evidence type="ECO:0000313" key="6">
    <source>
        <dbReference type="Proteomes" id="UP000217182"/>
    </source>
</evidence>
<dbReference type="PANTHER" id="PTHR43280:SF31">
    <property type="entry name" value="TRANSCRIPTIONAL REGULATORY PROTEIN"/>
    <property type="match status" value="1"/>
</dbReference>
<dbReference type="PRINTS" id="PR00032">
    <property type="entry name" value="HTHARAC"/>
</dbReference>
<dbReference type="InterPro" id="IPR018060">
    <property type="entry name" value="HTH_AraC"/>
</dbReference>
<keyword evidence="1" id="KW-0805">Transcription regulation</keyword>
<evidence type="ECO:0000256" key="3">
    <source>
        <dbReference type="ARBA" id="ARBA00023163"/>
    </source>
</evidence>
<dbReference type="RefSeq" id="WP_095848953.1">
    <property type="nucleotide sequence ID" value="NZ_CP014136.1"/>
</dbReference>
<dbReference type="InterPro" id="IPR020449">
    <property type="entry name" value="Tscrpt_reg_AraC-type_HTH"/>
</dbReference>
<dbReference type="InterPro" id="IPR035418">
    <property type="entry name" value="AraC-bd_2"/>
</dbReference>
<dbReference type="OrthoDB" id="1050625at2"/>
<keyword evidence="2" id="KW-0238">DNA-binding</keyword>
<dbReference type="Pfam" id="PF14525">
    <property type="entry name" value="AraC_binding_2"/>
    <property type="match status" value="1"/>
</dbReference>
<dbReference type="PROSITE" id="PS00041">
    <property type="entry name" value="HTH_ARAC_FAMILY_1"/>
    <property type="match status" value="1"/>
</dbReference>